<comment type="subcellular location">
    <subcellularLocation>
        <location evidence="1">Nucleus</location>
    </subcellularLocation>
</comment>
<evidence type="ECO:0000256" key="7">
    <source>
        <dbReference type="ARBA" id="ARBA00023163"/>
    </source>
</evidence>
<dbReference type="RefSeq" id="XP_022147681.1">
    <property type="nucleotide sequence ID" value="XM_022291989.1"/>
</dbReference>
<sequence>MAPPYQNSFPSHHHHDLDHLFFPTTPQPSSSSSSTLSFPLHLDHATHSDDHSHPLNLRQDQGGRIVGCNSDDGVETGLRFTIWKQIDKSGSSIDDDLALKWDSSSSNIRMVINSNPTETPAPINGGRNFQDLNPSLSFDQTNKRRTLNVDDNNSVTRTCSDCNTTKTPLWRSGPRGPKSLCNACGIRQRKARRAAMAAAAEEAAAANGTIPYGGKPAAAVVLKPNKTAVQHKIIKPAATLKRKCKDVAAGRGGGGRKKLHFEDSSYQRVFPPDEREAAILLMTLSYGWPSSWINL</sequence>
<dbReference type="PROSITE" id="PS00344">
    <property type="entry name" value="GATA_ZN_FINGER_1"/>
    <property type="match status" value="1"/>
</dbReference>
<dbReference type="AlphaFoldDB" id="A0A6J1D336"/>
<evidence type="ECO:0000256" key="3">
    <source>
        <dbReference type="ARBA" id="ARBA00022771"/>
    </source>
</evidence>
<evidence type="ECO:0000256" key="9">
    <source>
        <dbReference type="ARBA" id="ARBA00024019"/>
    </source>
</evidence>
<dbReference type="Proteomes" id="UP000504603">
    <property type="component" value="Unplaced"/>
</dbReference>
<dbReference type="GO" id="GO:0005634">
    <property type="term" value="C:nucleus"/>
    <property type="evidence" value="ECO:0007669"/>
    <property type="project" value="UniProtKB-SubCell"/>
</dbReference>
<dbReference type="KEGG" id="mcha:111016549"/>
<accession>A0A6J1D336</accession>
<evidence type="ECO:0000256" key="5">
    <source>
        <dbReference type="ARBA" id="ARBA00023015"/>
    </source>
</evidence>
<reference evidence="14" key="1">
    <citation type="submission" date="2025-08" db="UniProtKB">
        <authorList>
            <consortium name="RefSeq"/>
        </authorList>
    </citation>
    <scope>IDENTIFICATION</scope>
</reference>
<dbReference type="PANTHER" id="PTHR47255">
    <property type="entry name" value="GATA TRANSCRIPTION FACTOR 22-RELATED"/>
    <property type="match status" value="1"/>
</dbReference>
<dbReference type="Gene3D" id="3.30.50.10">
    <property type="entry name" value="Erythroid Transcription Factor GATA-1, subunit A"/>
    <property type="match status" value="1"/>
</dbReference>
<dbReference type="PANTHER" id="PTHR47255:SF4">
    <property type="entry name" value="GATA ZINC FINGER DOMAIN-CONTAINING PROTEIN 12"/>
    <property type="match status" value="1"/>
</dbReference>
<dbReference type="Pfam" id="PF00320">
    <property type="entry name" value="GATA"/>
    <property type="match status" value="1"/>
</dbReference>
<keyword evidence="5" id="KW-0805">Transcription regulation</keyword>
<evidence type="ECO:0000256" key="6">
    <source>
        <dbReference type="ARBA" id="ARBA00023125"/>
    </source>
</evidence>
<name>A0A6J1D336_MOMCH</name>
<evidence type="ECO:0000256" key="4">
    <source>
        <dbReference type="ARBA" id="ARBA00022833"/>
    </source>
</evidence>
<dbReference type="GO" id="GO:0006355">
    <property type="term" value="P:regulation of DNA-templated transcription"/>
    <property type="evidence" value="ECO:0007669"/>
    <property type="project" value="InterPro"/>
</dbReference>
<evidence type="ECO:0000259" key="12">
    <source>
        <dbReference type="PROSITE" id="PS50114"/>
    </source>
</evidence>
<keyword evidence="4" id="KW-0862">Zinc</keyword>
<dbReference type="GeneID" id="111016549"/>
<protein>
    <submittedName>
        <fullName evidence="14">GATA transcription factor 21-like</fullName>
    </submittedName>
</protein>
<comment type="similarity">
    <text evidence="9">Belongs to the type IV zinc-finger family. Class B subfamily.</text>
</comment>
<dbReference type="FunFam" id="3.30.50.10:FF:000055">
    <property type="entry name" value="GATA transcription factor 21"/>
    <property type="match status" value="1"/>
</dbReference>
<evidence type="ECO:0000256" key="2">
    <source>
        <dbReference type="ARBA" id="ARBA00022723"/>
    </source>
</evidence>
<dbReference type="CDD" id="cd00202">
    <property type="entry name" value="ZnF_GATA"/>
    <property type="match status" value="1"/>
</dbReference>
<evidence type="ECO:0000313" key="14">
    <source>
        <dbReference type="RefSeq" id="XP_022147681.1"/>
    </source>
</evidence>
<proteinExistence type="inferred from homology"/>
<feature type="region of interest" description="Disordered" evidence="11">
    <location>
        <begin position="45"/>
        <end position="64"/>
    </location>
</feature>
<dbReference type="InterPro" id="IPR000679">
    <property type="entry name" value="Znf_GATA"/>
</dbReference>
<keyword evidence="8" id="KW-0539">Nucleus</keyword>
<dbReference type="GO" id="GO:0000976">
    <property type="term" value="F:transcription cis-regulatory region binding"/>
    <property type="evidence" value="ECO:0007669"/>
    <property type="project" value="UniProtKB-ARBA"/>
</dbReference>
<evidence type="ECO:0000256" key="10">
    <source>
        <dbReference type="PROSITE-ProRule" id="PRU00094"/>
    </source>
</evidence>
<feature type="domain" description="GATA-type" evidence="12">
    <location>
        <begin position="153"/>
        <end position="189"/>
    </location>
</feature>
<gene>
    <name evidence="14" type="primary">LOC111016549</name>
</gene>
<dbReference type="SMART" id="SM00401">
    <property type="entry name" value="ZnF_GATA"/>
    <property type="match status" value="1"/>
</dbReference>
<dbReference type="SUPFAM" id="SSF57716">
    <property type="entry name" value="Glucocorticoid receptor-like (DNA-binding domain)"/>
    <property type="match status" value="1"/>
</dbReference>
<keyword evidence="2" id="KW-0479">Metal-binding</keyword>
<evidence type="ECO:0000256" key="8">
    <source>
        <dbReference type="ARBA" id="ARBA00023242"/>
    </source>
</evidence>
<evidence type="ECO:0000256" key="1">
    <source>
        <dbReference type="ARBA" id="ARBA00004123"/>
    </source>
</evidence>
<keyword evidence="3 10" id="KW-0863">Zinc-finger</keyword>
<organism evidence="13 14">
    <name type="scientific">Momordica charantia</name>
    <name type="common">Bitter gourd</name>
    <name type="synonym">Balsam pear</name>
    <dbReference type="NCBI Taxonomy" id="3673"/>
    <lineage>
        <taxon>Eukaryota</taxon>
        <taxon>Viridiplantae</taxon>
        <taxon>Streptophyta</taxon>
        <taxon>Embryophyta</taxon>
        <taxon>Tracheophyta</taxon>
        <taxon>Spermatophyta</taxon>
        <taxon>Magnoliopsida</taxon>
        <taxon>eudicotyledons</taxon>
        <taxon>Gunneridae</taxon>
        <taxon>Pentapetalae</taxon>
        <taxon>rosids</taxon>
        <taxon>fabids</taxon>
        <taxon>Cucurbitales</taxon>
        <taxon>Cucurbitaceae</taxon>
        <taxon>Momordiceae</taxon>
        <taxon>Momordica</taxon>
    </lineage>
</organism>
<dbReference type="PROSITE" id="PS50114">
    <property type="entry name" value="GATA_ZN_FINGER_2"/>
    <property type="match status" value="1"/>
</dbReference>
<evidence type="ECO:0000256" key="11">
    <source>
        <dbReference type="SAM" id="MobiDB-lite"/>
    </source>
</evidence>
<dbReference type="InterPro" id="IPR052138">
    <property type="entry name" value="GATA_ZnFinger_Domain"/>
</dbReference>
<dbReference type="OrthoDB" id="2162994at2759"/>
<evidence type="ECO:0000313" key="13">
    <source>
        <dbReference type="Proteomes" id="UP000504603"/>
    </source>
</evidence>
<dbReference type="InterPro" id="IPR013088">
    <property type="entry name" value="Znf_NHR/GATA"/>
</dbReference>
<keyword evidence="13" id="KW-1185">Reference proteome</keyword>
<keyword evidence="7" id="KW-0804">Transcription</keyword>
<dbReference type="GO" id="GO:0008270">
    <property type="term" value="F:zinc ion binding"/>
    <property type="evidence" value="ECO:0007669"/>
    <property type="project" value="UniProtKB-KW"/>
</dbReference>
<keyword evidence="6" id="KW-0238">DNA-binding</keyword>